<reference evidence="2" key="2">
    <citation type="submission" date="2015-01" db="EMBL/GenBank/DDBJ databases">
        <title>Evolutionary Origins and Diversification of the Mycorrhizal Mutualists.</title>
        <authorList>
            <consortium name="DOE Joint Genome Institute"/>
            <consortium name="Mycorrhizal Genomics Consortium"/>
            <person name="Kohler A."/>
            <person name="Kuo A."/>
            <person name="Nagy L.G."/>
            <person name="Floudas D."/>
            <person name="Copeland A."/>
            <person name="Barry K.W."/>
            <person name="Cichocki N."/>
            <person name="Veneault-Fourrey C."/>
            <person name="LaButti K."/>
            <person name="Lindquist E.A."/>
            <person name="Lipzen A."/>
            <person name="Lundell T."/>
            <person name="Morin E."/>
            <person name="Murat C."/>
            <person name="Riley R."/>
            <person name="Ohm R."/>
            <person name="Sun H."/>
            <person name="Tunlid A."/>
            <person name="Henrissat B."/>
            <person name="Grigoriev I.V."/>
            <person name="Hibbett D.S."/>
            <person name="Martin F."/>
        </authorList>
    </citation>
    <scope>NUCLEOTIDE SEQUENCE [LARGE SCALE GENOMIC DNA]</scope>
    <source>
        <strain evidence="2">Marx 270</strain>
    </source>
</reference>
<dbReference type="InterPro" id="IPR031755">
    <property type="entry name" value="Inhibitor_I66"/>
</dbReference>
<dbReference type="EMBL" id="KN831962">
    <property type="protein sequence ID" value="KIO06582.1"/>
    <property type="molecule type" value="Genomic_DNA"/>
</dbReference>
<dbReference type="Proteomes" id="UP000054217">
    <property type="component" value="Unassembled WGS sequence"/>
</dbReference>
<dbReference type="InParanoid" id="A0A0C3KAB6"/>
<evidence type="ECO:0000313" key="2">
    <source>
        <dbReference type="Proteomes" id="UP000054217"/>
    </source>
</evidence>
<dbReference type="Pfam" id="PF16850">
    <property type="entry name" value="Inhibitor_I66"/>
    <property type="match status" value="1"/>
</dbReference>
<accession>A0A0C3KAB6</accession>
<dbReference type="HOGENOM" id="CLU_115968_2_0_1"/>
<name>A0A0C3KAB6_PISTI</name>
<dbReference type="GO" id="GO:0004867">
    <property type="term" value="F:serine-type endopeptidase inhibitor activity"/>
    <property type="evidence" value="ECO:0007669"/>
    <property type="project" value="InterPro"/>
</dbReference>
<dbReference type="CDD" id="cd23428">
    <property type="entry name" value="beta-trefoil_Ricin_SPI"/>
    <property type="match status" value="1"/>
</dbReference>
<dbReference type="AlphaFoldDB" id="A0A0C3KAB6"/>
<evidence type="ECO:0000313" key="1">
    <source>
        <dbReference type="EMBL" id="KIO06582.1"/>
    </source>
</evidence>
<proteinExistence type="predicted"/>
<reference evidence="1 2" key="1">
    <citation type="submission" date="2014-04" db="EMBL/GenBank/DDBJ databases">
        <authorList>
            <consortium name="DOE Joint Genome Institute"/>
            <person name="Kuo A."/>
            <person name="Kohler A."/>
            <person name="Costa M.D."/>
            <person name="Nagy L.G."/>
            <person name="Floudas D."/>
            <person name="Copeland A."/>
            <person name="Barry K.W."/>
            <person name="Cichocki N."/>
            <person name="Veneault-Fourrey C."/>
            <person name="LaButti K."/>
            <person name="Lindquist E.A."/>
            <person name="Lipzen A."/>
            <person name="Lundell T."/>
            <person name="Morin E."/>
            <person name="Murat C."/>
            <person name="Sun H."/>
            <person name="Tunlid A."/>
            <person name="Henrissat B."/>
            <person name="Grigoriev I.V."/>
            <person name="Hibbett D.S."/>
            <person name="Martin F."/>
            <person name="Nordberg H.P."/>
            <person name="Cantor M.N."/>
            <person name="Hua S.X."/>
        </authorList>
    </citation>
    <scope>NUCLEOTIDE SEQUENCE [LARGE SCALE GENOMIC DNA]</scope>
    <source>
        <strain evidence="1 2">Marx 270</strain>
    </source>
</reference>
<organism evidence="1 2">
    <name type="scientific">Pisolithus tinctorius Marx 270</name>
    <dbReference type="NCBI Taxonomy" id="870435"/>
    <lineage>
        <taxon>Eukaryota</taxon>
        <taxon>Fungi</taxon>
        <taxon>Dikarya</taxon>
        <taxon>Basidiomycota</taxon>
        <taxon>Agaricomycotina</taxon>
        <taxon>Agaricomycetes</taxon>
        <taxon>Agaricomycetidae</taxon>
        <taxon>Boletales</taxon>
        <taxon>Sclerodermatineae</taxon>
        <taxon>Pisolithaceae</taxon>
        <taxon>Pisolithus</taxon>
    </lineage>
</organism>
<dbReference type="OrthoDB" id="2668679at2759"/>
<gene>
    <name evidence="1" type="ORF">M404DRAFT_24315</name>
</gene>
<sequence length="154" mass="17430">MVNELPPGQYIITSVADQENLGVSNIVPLIFPPPPIPVIVLPDGVLPPRFTIELVNGGDNTYVILVEKRNTRGQDERVFAFENEPAEEWVIIYREPQNAYTIERRGGPLAWTAPPREQPLPERQILLNPLVVQLSEPPQFLPTQLFRFTRVIGE</sequence>
<dbReference type="Gene3D" id="2.80.10.50">
    <property type="match status" value="1"/>
</dbReference>
<protein>
    <submittedName>
        <fullName evidence="1">Uncharacterized protein</fullName>
    </submittedName>
</protein>
<keyword evidence="2" id="KW-1185">Reference proteome</keyword>